<keyword evidence="1" id="KW-1133">Transmembrane helix</keyword>
<dbReference type="Pfam" id="PF11511">
    <property type="entry name" value="RhodobacterPufX"/>
    <property type="match status" value="1"/>
</dbReference>
<dbReference type="AlphaFoldDB" id="A0A285S702"/>
<accession>A0A285S702</accession>
<feature type="transmembrane region" description="Helical" evidence="1">
    <location>
        <begin position="31"/>
        <end position="53"/>
    </location>
</feature>
<dbReference type="EMBL" id="OBMT01000003">
    <property type="protein sequence ID" value="SOC03255.1"/>
    <property type="molecule type" value="Genomic_DNA"/>
</dbReference>
<keyword evidence="3" id="KW-1185">Reference proteome</keyword>
<name>A0A285S702_9RHOB</name>
<keyword evidence="1" id="KW-0812">Transmembrane</keyword>
<organism evidence="2 3">
    <name type="scientific">Rhodobacter maris</name>
    <dbReference type="NCBI Taxonomy" id="446682"/>
    <lineage>
        <taxon>Bacteria</taxon>
        <taxon>Pseudomonadati</taxon>
        <taxon>Pseudomonadota</taxon>
        <taxon>Alphaproteobacteria</taxon>
        <taxon>Rhodobacterales</taxon>
        <taxon>Rhodobacter group</taxon>
        <taxon>Rhodobacter</taxon>
    </lineage>
</organism>
<evidence type="ECO:0000256" key="1">
    <source>
        <dbReference type="SAM" id="Phobius"/>
    </source>
</evidence>
<dbReference type="RefSeq" id="WP_097069514.1">
    <property type="nucleotide sequence ID" value="NZ_OBMT01000003.1"/>
</dbReference>
<reference evidence="3" key="1">
    <citation type="submission" date="2017-08" db="EMBL/GenBank/DDBJ databases">
        <authorList>
            <person name="Varghese N."/>
            <person name="Submissions S."/>
        </authorList>
    </citation>
    <scope>NUCLEOTIDE SEQUENCE [LARGE SCALE GENOMIC DNA]</scope>
    <source>
        <strain evidence="3">JA276</strain>
    </source>
</reference>
<evidence type="ECO:0000313" key="3">
    <source>
        <dbReference type="Proteomes" id="UP000219111"/>
    </source>
</evidence>
<dbReference type="Proteomes" id="UP000219111">
    <property type="component" value="Unassembled WGS sequence"/>
</dbReference>
<proteinExistence type="predicted"/>
<sequence>MFGKPLFDKPYDFNNSSKFTMGIWIGRQMTWGAVLASIFVGFLLGLFLVSYAVGMFLPERSKQAPSPYTALEVVSVTEVA</sequence>
<protein>
    <submittedName>
        <fullName evidence="2">Photosynthetic reaction center PufX protein</fullName>
    </submittedName>
</protein>
<dbReference type="OrthoDB" id="7690046at2"/>
<keyword evidence="1" id="KW-0472">Membrane</keyword>
<evidence type="ECO:0000313" key="2">
    <source>
        <dbReference type="EMBL" id="SOC03255.1"/>
    </source>
</evidence>
<dbReference type="InterPro" id="IPR020169">
    <property type="entry name" value="Intrinsic_membrane_PufX"/>
</dbReference>
<gene>
    <name evidence="2" type="ORF">SAMN05877831_103317</name>
</gene>